<dbReference type="SUPFAM" id="SSF81383">
    <property type="entry name" value="F-box domain"/>
    <property type="match status" value="1"/>
</dbReference>
<keyword evidence="1" id="KW-0472">Membrane</keyword>
<dbReference type="PANTHER" id="PTHR34223">
    <property type="entry name" value="OS11G0201299 PROTEIN"/>
    <property type="match status" value="1"/>
</dbReference>
<dbReference type="InterPro" id="IPR053197">
    <property type="entry name" value="F-box_SCFL_complex_component"/>
</dbReference>
<dbReference type="InterPro" id="IPR053781">
    <property type="entry name" value="F-box_AtFBL13-like"/>
</dbReference>
<dbReference type="OrthoDB" id="1933116at2759"/>
<dbReference type="Gene3D" id="1.20.1280.50">
    <property type="match status" value="1"/>
</dbReference>
<protein>
    <recommendedName>
        <fullName evidence="2">F-box domain-containing protein</fullName>
    </recommendedName>
</protein>
<sequence length="200" mass="22291">MGFSSIRGRVGTQTKRKKYQCGLFGFSPTIFAAVLVFHFVSYCSAGGDLFLFLAAARADGEISCCKRGARRLFYGMPPGSRKIEIASAESDRDRISALPDEAIHHVLGFLPAGEAVRTSLLARGWHHHWRFMHSLHIRASVGFTMPWYRLMALTRLIERLLLNRHVPLDECHINIYGLMIILDGLEDLETIGASSSTGGR</sequence>
<dbReference type="EMBL" id="CM000883">
    <property type="protein sequence ID" value="PNT63970.1"/>
    <property type="molecule type" value="Genomic_DNA"/>
</dbReference>
<feature type="transmembrane region" description="Helical" evidence="1">
    <location>
        <begin position="21"/>
        <end position="40"/>
    </location>
</feature>
<reference evidence="3" key="2">
    <citation type="submission" date="2017-06" db="EMBL/GenBank/DDBJ databases">
        <title>WGS assembly of Brachypodium distachyon.</title>
        <authorList>
            <consortium name="The International Brachypodium Initiative"/>
            <person name="Lucas S."/>
            <person name="Harmon-Smith M."/>
            <person name="Lail K."/>
            <person name="Tice H."/>
            <person name="Grimwood J."/>
            <person name="Bruce D."/>
            <person name="Barry K."/>
            <person name="Shu S."/>
            <person name="Lindquist E."/>
            <person name="Wang M."/>
            <person name="Pitluck S."/>
            <person name="Vogel J.P."/>
            <person name="Garvin D.F."/>
            <person name="Mockler T.C."/>
            <person name="Schmutz J."/>
            <person name="Rokhsar D."/>
            <person name="Bevan M.W."/>
        </authorList>
    </citation>
    <scope>NUCLEOTIDE SEQUENCE</scope>
    <source>
        <strain evidence="3">Bd21</strain>
    </source>
</reference>
<proteinExistence type="predicted"/>
<keyword evidence="5" id="KW-1185">Reference proteome</keyword>
<dbReference type="STRING" id="15368.A0A2K2CPL3"/>
<reference evidence="3 4" key="1">
    <citation type="journal article" date="2010" name="Nature">
        <title>Genome sequencing and analysis of the model grass Brachypodium distachyon.</title>
        <authorList>
            <consortium name="International Brachypodium Initiative"/>
        </authorList>
    </citation>
    <scope>NUCLEOTIDE SEQUENCE [LARGE SCALE GENOMIC DNA]</scope>
    <source>
        <strain evidence="3 4">Bd21</strain>
    </source>
</reference>
<keyword evidence="1" id="KW-0812">Transmembrane</keyword>
<dbReference type="Pfam" id="PF00646">
    <property type="entry name" value="F-box"/>
    <property type="match status" value="1"/>
</dbReference>
<evidence type="ECO:0000313" key="3">
    <source>
        <dbReference type="EMBL" id="PNT63970.1"/>
    </source>
</evidence>
<gene>
    <name evidence="3" type="ORF">BRADI_4g23032v3</name>
</gene>
<evidence type="ECO:0000313" key="5">
    <source>
        <dbReference type="Proteomes" id="UP000008810"/>
    </source>
</evidence>
<dbReference type="EnsemblPlants" id="PNT63970">
    <property type="protein sequence ID" value="PNT63970"/>
    <property type="gene ID" value="BRADI_4g23032v3"/>
</dbReference>
<evidence type="ECO:0000256" key="1">
    <source>
        <dbReference type="SAM" id="Phobius"/>
    </source>
</evidence>
<organism evidence="3">
    <name type="scientific">Brachypodium distachyon</name>
    <name type="common">Purple false brome</name>
    <name type="synonym">Trachynia distachya</name>
    <dbReference type="NCBI Taxonomy" id="15368"/>
    <lineage>
        <taxon>Eukaryota</taxon>
        <taxon>Viridiplantae</taxon>
        <taxon>Streptophyta</taxon>
        <taxon>Embryophyta</taxon>
        <taxon>Tracheophyta</taxon>
        <taxon>Spermatophyta</taxon>
        <taxon>Magnoliopsida</taxon>
        <taxon>Liliopsida</taxon>
        <taxon>Poales</taxon>
        <taxon>Poaceae</taxon>
        <taxon>BOP clade</taxon>
        <taxon>Pooideae</taxon>
        <taxon>Stipodae</taxon>
        <taxon>Brachypodieae</taxon>
        <taxon>Brachypodium</taxon>
    </lineage>
</organism>
<dbReference type="Gramene" id="PNT63970">
    <property type="protein sequence ID" value="PNT63970"/>
    <property type="gene ID" value="BRADI_4g23032v3"/>
</dbReference>
<reference evidence="4" key="3">
    <citation type="submission" date="2018-08" db="UniProtKB">
        <authorList>
            <consortium name="EnsemblPlants"/>
        </authorList>
    </citation>
    <scope>IDENTIFICATION</scope>
    <source>
        <strain evidence="4">cv. Bd21</strain>
    </source>
</reference>
<dbReference type="Proteomes" id="UP000008810">
    <property type="component" value="Chromosome 4"/>
</dbReference>
<feature type="domain" description="F-box" evidence="2">
    <location>
        <begin position="95"/>
        <end position="131"/>
    </location>
</feature>
<dbReference type="InterPro" id="IPR036047">
    <property type="entry name" value="F-box-like_dom_sf"/>
</dbReference>
<evidence type="ECO:0000259" key="2">
    <source>
        <dbReference type="Pfam" id="PF00646"/>
    </source>
</evidence>
<evidence type="ECO:0000313" key="4">
    <source>
        <dbReference type="EnsemblPlants" id="PNT63970"/>
    </source>
</evidence>
<dbReference type="AlphaFoldDB" id="A0A2K2CPL3"/>
<accession>A0A2K2CPL3</accession>
<keyword evidence="1" id="KW-1133">Transmembrane helix</keyword>
<name>A0A2K2CPL3_BRADI</name>
<dbReference type="CDD" id="cd22160">
    <property type="entry name" value="F-box_AtFBL13-like"/>
    <property type="match status" value="1"/>
</dbReference>
<dbReference type="InParanoid" id="A0A2K2CPL3"/>
<dbReference type="InterPro" id="IPR001810">
    <property type="entry name" value="F-box_dom"/>
</dbReference>
<dbReference type="PANTHER" id="PTHR34223:SF51">
    <property type="entry name" value="OS06G0556300 PROTEIN"/>
    <property type="match status" value="1"/>
</dbReference>